<dbReference type="EMBL" id="BAABHK010000004">
    <property type="protein sequence ID" value="GAA4626490.1"/>
    <property type="molecule type" value="Genomic_DNA"/>
</dbReference>
<organism evidence="2 3">
    <name type="scientific">Actinoallomurus vinaceus</name>
    <dbReference type="NCBI Taxonomy" id="1080074"/>
    <lineage>
        <taxon>Bacteria</taxon>
        <taxon>Bacillati</taxon>
        <taxon>Actinomycetota</taxon>
        <taxon>Actinomycetes</taxon>
        <taxon>Streptosporangiales</taxon>
        <taxon>Thermomonosporaceae</taxon>
        <taxon>Actinoallomurus</taxon>
    </lineage>
</organism>
<evidence type="ECO:0008006" key="4">
    <source>
        <dbReference type="Google" id="ProtNLM"/>
    </source>
</evidence>
<evidence type="ECO:0000313" key="3">
    <source>
        <dbReference type="Proteomes" id="UP001501442"/>
    </source>
</evidence>
<evidence type="ECO:0000313" key="2">
    <source>
        <dbReference type="EMBL" id="GAA4626490.1"/>
    </source>
</evidence>
<dbReference type="SUPFAM" id="SSF49899">
    <property type="entry name" value="Concanavalin A-like lectins/glucanases"/>
    <property type="match status" value="1"/>
</dbReference>
<dbReference type="NCBIfam" id="NF033679">
    <property type="entry name" value="DNRLRE_dom"/>
    <property type="match status" value="1"/>
</dbReference>
<feature type="region of interest" description="Disordered" evidence="1">
    <location>
        <begin position="818"/>
        <end position="894"/>
    </location>
</feature>
<proteinExistence type="predicted"/>
<gene>
    <name evidence="2" type="ORF">GCM10023196_034950</name>
</gene>
<protein>
    <recommendedName>
        <fullName evidence="4">DNRLRE domain-containing protein</fullName>
    </recommendedName>
</protein>
<name>A0ABP8UAC1_9ACTN</name>
<comment type="caution">
    <text evidence="2">The sequence shown here is derived from an EMBL/GenBank/DDBJ whole genome shotgun (WGS) entry which is preliminary data.</text>
</comment>
<keyword evidence="3" id="KW-1185">Reference proteome</keyword>
<dbReference type="InterPro" id="IPR013320">
    <property type="entry name" value="ConA-like_dom_sf"/>
</dbReference>
<feature type="region of interest" description="Disordered" evidence="1">
    <location>
        <begin position="78"/>
        <end position="103"/>
    </location>
</feature>
<evidence type="ECO:0000256" key="1">
    <source>
        <dbReference type="SAM" id="MobiDB-lite"/>
    </source>
</evidence>
<reference evidence="3" key="1">
    <citation type="journal article" date="2019" name="Int. J. Syst. Evol. Microbiol.">
        <title>The Global Catalogue of Microorganisms (GCM) 10K type strain sequencing project: providing services to taxonomists for standard genome sequencing and annotation.</title>
        <authorList>
            <consortium name="The Broad Institute Genomics Platform"/>
            <consortium name="The Broad Institute Genome Sequencing Center for Infectious Disease"/>
            <person name="Wu L."/>
            <person name="Ma J."/>
        </authorList>
    </citation>
    <scope>NUCLEOTIDE SEQUENCE [LARGE SCALE GENOMIC DNA]</scope>
    <source>
        <strain evidence="3">JCM 17939</strain>
    </source>
</reference>
<feature type="compositionally biased region" description="Basic residues" evidence="1">
    <location>
        <begin position="827"/>
        <end position="855"/>
    </location>
</feature>
<feature type="compositionally biased region" description="Basic and acidic residues" evidence="1">
    <location>
        <begin position="877"/>
        <end position="894"/>
    </location>
</feature>
<sequence length="894" mass="96141">MVSAGVAVFTLSASMTVSLGTPSLAAVGASSRPVPRHAQQAPSIERAEAAAVRKAKESDSPVEVLAERTETRQVMAQPDGTFSSDESLLPRWVKGPDGTWQPVDPTLRATKDGTVMPKAVPVRIRLSGGGRAPLLQSTDRGRSITLTWQGRLPKPTLSGNTATYAVRPGVDLRLTVSALNVSQEIVIKSRKATADPALKRLTFGLQGSGISFHTNASGGIDATAANGVSVSHLPPARMRDSTGRTGPVERTHESVLPLETGAGTMAVVPDQKMLGSSDTRFPVVIALSDPTPEWSGSKQHWVMIDQAHSTETYWDSSHRPEVGAYTDPDTGAHGIKRSFFRMDSDNVNGKHILKATFRIEQTYSYGCTKTPSATEIYFTGGIHGYTTWKRQPSWGSPLDSVAKDAGHDSSCPDDDDEFNVTSAVVTAARKGLPNTTFGLKDRDDTTSSDWGWKGFSSNPHLVIKYNTVPKTPYGQATNPGTECTQGANRPVINPNSTPAKKLTLKTQLYDPDKDIKTHNPDDQVRAEYEVNHYNATSKTWEMVGARLYSSFIPSGSPSTVSVDVPAASFKNGEVYRWHVWAWDGTDNSAWSSWCEFGVDSTAPDQVPQISSTDYPDDEPTDPADWHGGVGRAGTFTFSPGSAETGVTAYRYALDYAGQATAATQVSASTPVQITPKHQWVNKRFVYPVDAAGNVGTRYAEYDFYVKPLSVSGAPVGHWALDDGTGNTAADSASGGHPITWTGGATWGSGRIGGGGHLNGSTNYGETSGPVTHTDAGFTVSAWVRLTDSSHTATVAAQAGSVNSGFQLYRLRPVRRPAAKAAVAGARAGRRTRPNRHLLRQPRPRHRHGQRLLQRGRSRDDALHPEELCGRPQSDADDVQRHGMADRADPPRARQ</sequence>
<accession>A0ABP8UAC1</accession>
<dbReference type="Gene3D" id="2.60.120.200">
    <property type="match status" value="1"/>
</dbReference>
<dbReference type="Proteomes" id="UP001501442">
    <property type="component" value="Unassembled WGS sequence"/>
</dbReference>
<feature type="compositionally biased region" description="Basic and acidic residues" evidence="1">
    <location>
        <begin position="856"/>
        <end position="868"/>
    </location>
</feature>